<dbReference type="VEuPathDB" id="FungiDB:CC77DRAFT_1054320"/>
<dbReference type="SUPFAM" id="SSF48403">
    <property type="entry name" value="Ankyrin repeat"/>
    <property type="match status" value="1"/>
</dbReference>
<reference evidence="2 3" key="1">
    <citation type="submission" date="2016-05" db="EMBL/GenBank/DDBJ databases">
        <title>Comparative analysis of secretome profiles of manganese(II)-oxidizing ascomycete fungi.</title>
        <authorList>
            <consortium name="DOE Joint Genome Institute"/>
            <person name="Zeiner C.A."/>
            <person name="Purvine S.O."/>
            <person name="Zink E.M."/>
            <person name="Wu S."/>
            <person name="Pasa-Tolic L."/>
            <person name="Chaput D.L."/>
            <person name="Haridas S."/>
            <person name="Grigoriev I.V."/>
            <person name="Santelli C.M."/>
            <person name="Hansel C.M."/>
        </authorList>
    </citation>
    <scope>NUCLEOTIDE SEQUENCE [LARGE SCALE GENOMIC DNA]</scope>
    <source>
        <strain evidence="2 3">SRC1lrK2f</strain>
    </source>
</reference>
<accession>A0A177D5Y4</accession>
<proteinExistence type="predicted"/>
<dbReference type="InterPro" id="IPR036770">
    <property type="entry name" value="Ankyrin_rpt-contain_sf"/>
</dbReference>
<dbReference type="GeneID" id="29113380"/>
<dbReference type="AlphaFoldDB" id="A0A177D5Y4"/>
<organism evidence="2 3">
    <name type="scientific">Alternaria alternata</name>
    <name type="common">Alternaria rot fungus</name>
    <name type="synonym">Torula alternata</name>
    <dbReference type="NCBI Taxonomy" id="5599"/>
    <lineage>
        <taxon>Eukaryota</taxon>
        <taxon>Fungi</taxon>
        <taxon>Dikarya</taxon>
        <taxon>Ascomycota</taxon>
        <taxon>Pezizomycotina</taxon>
        <taxon>Dothideomycetes</taxon>
        <taxon>Pleosporomycetidae</taxon>
        <taxon>Pleosporales</taxon>
        <taxon>Pleosporineae</taxon>
        <taxon>Pleosporaceae</taxon>
        <taxon>Alternaria</taxon>
        <taxon>Alternaria sect. Alternaria</taxon>
        <taxon>Alternaria alternata complex</taxon>
    </lineage>
</organism>
<dbReference type="KEGG" id="aalt:CC77DRAFT_1054320"/>
<gene>
    <name evidence="2" type="ORF">CC77DRAFT_1054320</name>
</gene>
<evidence type="ECO:0000313" key="3">
    <source>
        <dbReference type="Proteomes" id="UP000077248"/>
    </source>
</evidence>
<feature type="compositionally biased region" description="Basic and acidic residues" evidence="1">
    <location>
        <begin position="245"/>
        <end position="256"/>
    </location>
</feature>
<protein>
    <submittedName>
        <fullName evidence="2">Uncharacterized protein</fullName>
    </submittedName>
</protein>
<evidence type="ECO:0000313" key="2">
    <source>
        <dbReference type="EMBL" id="OAG15094.1"/>
    </source>
</evidence>
<dbReference type="Proteomes" id="UP000077248">
    <property type="component" value="Unassembled WGS sequence"/>
</dbReference>
<name>A0A177D5Y4_ALTAL</name>
<feature type="region of interest" description="Disordered" evidence="1">
    <location>
        <begin position="236"/>
        <end position="264"/>
    </location>
</feature>
<keyword evidence="3" id="KW-1185">Reference proteome</keyword>
<evidence type="ECO:0000256" key="1">
    <source>
        <dbReference type="SAM" id="MobiDB-lite"/>
    </source>
</evidence>
<dbReference type="RefSeq" id="XP_018380515.1">
    <property type="nucleotide sequence ID" value="XM_018527786.1"/>
</dbReference>
<feature type="region of interest" description="Disordered" evidence="1">
    <location>
        <begin position="293"/>
        <end position="337"/>
    </location>
</feature>
<dbReference type="EMBL" id="KV441495">
    <property type="protein sequence ID" value="OAG15094.1"/>
    <property type="molecule type" value="Genomic_DNA"/>
</dbReference>
<sequence length="856" mass="96186">MEVDRTPASEGPMARRVASFENVTIGSHPAFSGYDIYAPSCLDIPLSTLYSPQQVLTRLMPPPITFDSSEKVRILLRYALCWGLHIDHPDFAKKLAEHGIKTARKGGDGHVAYGTIRSALTWYLGKDYSKLLPAYTIGKGESTLFEVRMRVLKHDSRDLEAALMNMNISDPARVDIFKPDSCLNMSAVHPLDGDARIEDDLLTHMNGTLEQIRQDHQREQEQARIVESQQEEAKIKSTWTKRTRREYASEGSERAKPRQHYRQNQEKIEASLQEALNKRNTLLEGYRMRRNMNPISSHEPRLNGTPPKASPLTVKVEEKNPGIQKQRHSSRESVRRREQSIKALSVCVYDNAALGDRLPTITDASSLMLSKLLRQRNPIPSGDLRQTILLPDKVRGSLSGDKLGNTPLHYYAGHWLFFAMLEIYTGISPWKEERGDIPKLNNANQSWLFTMNPEHLEHSTLELRRLIDICGSGTPWFFHSKLDACSACVSLHCVKNAPPLALQDCHGQTWLHQYLYHNEWKPEQLNARTETGKCRAVELLTLCKHYGMDPGVKDNMGRSVLDYLKPHAQSEESEDAELETEGTIFAIRDLDTGLAEHTLASWGIRTTSRVQSWATWLAEADSTSDKPLRGIEIALERAEAGAGLHDRDYYDTLGDTLLLAFINFVDPQTMPAQHVQKTLRWILVRIPRVDLRNREGLTPLQLAIHLALPHVVATLLHHISTHHGSAGSTSASEDVALQNSIQVESYQGVTLLQCLRATYWNARHSVFEGAIFVEADAIICACLITNALAGKMFDESHEFRPLRERHIERDIYLPITPLVGQYLPFGHCASCPSATASLGSAMQESCMCAAAWKGGT</sequence>
<dbReference type="Gene3D" id="1.25.40.20">
    <property type="entry name" value="Ankyrin repeat-containing domain"/>
    <property type="match status" value="1"/>
</dbReference>